<name>A0ABW7QDC8_9MICO</name>
<evidence type="ECO:0000256" key="1">
    <source>
        <dbReference type="SAM" id="MobiDB-lite"/>
    </source>
</evidence>
<feature type="region of interest" description="Disordered" evidence="1">
    <location>
        <begin position="106"/>
        <end position="128"/>
    </location>
</feature>
<dbReference type="Gene3D" id="1.10.10.10">
    <property type="entry name" value="Winged helix-like DNA-binding domain superfamily/Winged helix DNA-binding domain"/>
    <property type="match status" value="1"/>
</dbReference>
<gene>
    <name evidence="2" type="ORF">ACH3VR_21195</name>
</gene>
<protein>
    <submittedName>
        <fullName evidence="2">Uncharacterized protein</fullName>
    </submittedName>
</protein>
<reference evidence="2 3" key="1">
    <citation type="submission" date="2024-09" db="EMBL/GenBank/DDBJ databases">
        <authorList>
            <person name="Pan X."/>
        </authorList>
    </citation>
    <scope>NUCLEOTIDE SEQUENCE [LARGE SCALE GENOMIC DNA]</scope>
    <source>
        <strain evidence="2 3">B2969</strain>
    </source>
</reference>
<dbReference type="InterPro" id="IPR036388">
    <property type="entry name" value="WH-like_DNA-bd_sf"/>
</dbReference>
<dbReference type="Proteomes" id="UP001610861">
    <property type="component" value="Unassembled WGS sequence"/>
</dbReference>
<comment type="caution">
    <text evidence="2">The sequence shown here is derived from an EMBL/GenBank/DDBJ whole genome shotgun (WGS) entry which is preliminary data.</text>
</comment>
<keyword evidence="3" id="KW-1185">Reference proteome</keyword>
<dbReference type="EMBL" id="JBIQWL010000013">
    <property type="protein sequence ID" value="MFH8252896.1"/>
    <property type="molecule type" value="Genomic_DNA"/>
</dbReference>
<proteinExistence type="predicted"/>
<evidence type="ECO:0000313" key="2">
    <source>
        <dbReference type="EMBL" id="MFH8252896.1"/>
    </source>
</evidence>
<accession>A0ABW7QDC8</accession>
<evidence type="ECO:0000313" key="3">
    <source>
        <dbReference type="Proteomes" id="UP001610861"/>
    </source>
</evidence>
<organism evidence="2 3">
    <name type="scientific">Microbacterium alkaliflavum</name>
    <dbReference type="NCBI Taxonomy" id="3248839"/>
    <lineage>
        <taxon>Bacteria</taxon>
        <taxon>Bacillati</taxon>
        <taxon>Actinomycetota</taxon>
        <taxon>Actinomycetes</taxon>
        <taxon>Micrococcales</taxon>
        <taxon>Microbacteriaceae</taxon>
        <taxon>Microbacterium</taxon>
    </lineage>
</organism>
<sequence>MSNDAEVYEKPWSAPHLAPLFTQLTADETAPVWARRAVKFIHRHTRERGQPPTFREVFAELAAHDPDAAARQEAWSSASVRYLTMVHWRRRGWIRFRREARTLRSGPAAGELFTPGDTYDLPPRRTDP</sequence>